<reference evidence="1 2" key="1">
    <citation type="journal article" date="2013" name="J. Biotechnol.">
        <title>Establishment and interpretation of the genome sequence of the phytopathogenic fungus Rhizoctonia solani AG1-IB isolate 7/3/14.</title>
        <authorList>
            <person name="Wibberg D.W."/>
            <person name="Jelonek L.J."/>
            <person name="Rupp O.R."/>
            <person name="Hennig M.H."/>
            <person name="Eikmeyer F.E."/>
            <person name="Goesmann A.G."/>
            <person name="Hartmann A.H."/>
            <person name="Borriss R.B."/>
            <person name="Grosch R.G."/>
            <person name="Puehler A.P."/>
            <person name="Schlueter A.S."/>
        </authorList>
    </citation>
    <scope>NUCLEOTIDE SEQUENCE [LARGE SCALE GENOMIC DNA]</scope>
    <source>
        <strain evidence="2">AG1-IB / isolate 7/3/14</strain>
    </source>
</reference>
<accession>M5C1R4</accession>
<dbReference type="EMBL" id="CAOJ01010684">
    <property type="protein sequence ID" value="CCO32925.1"/>
    <property type="molecule type" value="Genomic_DNA"/>
</dbReference>
<organism evidence="1 2">
    <name type="scientific">Thanatephorus cucumeris (strain AG1-IB / isolate 7/3/14)</name>
    <name type="common">Lettuce bottom rot fungus</name>
    <name type="synonym">Rhizoctonia solani</name>
    <dbReference type="NCBI Taxonomy" id="1108050"/>
    <lineage>
        <taxon>Eukaryota</taxon>
        <taxon>Fungi</taxon>
        <taxon>Dikarya</taxon>
        <taxon>Basidiomycota</taxon>
        <taxon>Agaricomycotina</taxon>
        <taxon>Agaricomycetes</taxon>
        <taxon>Cantharellales</taxon>
        <taxon>Ceratobasidiaceae</taxon>
        <taxon>Rhizoctonia</taxon>
        <taxon>Rhizoctonia solani AG-1</taxon>
    </lineage>
</organism>
<dbReference type="Proteomes" id="UP000012065">
    <property type="component" value="Unassembled WGS sequence"/>
</dbReference>
<gene>
    <name evidence="1" type="ORF">BN14_06989</name>
</gene>
<proteinExistence type="predicted"/>
<evidence type="ECO:0000313" key="1">
    <source>
        <dbReference type="EMBL" id="CCO32925.1"/>
    </source>
</evidence>
<name>M5C1R4_THACB</name>
<protein>
    <recommendedName>
        <fullName evidence="3">Chromo domain-containing protein</fullName>
    </recommendedName>
</protein>
<dbReference type="Gene3D" id="2.40.50.40">
    <property type="match status" value="1"/>
</dbReference>
<dbReference type="InterPro" id="IPR016197">
    <property type="entry name" value="Chromo-like_dom_sf"/>
</dbReference>
<sequence>MELPEDLKQQGIKAIFHALLLKLHIPYEDRRFPGRNYKQIVSLEADDNEWAVEKIASHRGKGSNAMFEIVWQTGDCTWETYRVVRHLEALKQYFEALGIKHAKDLLWKEDDNIPYDELSNSGSETLEAYNTNMTEPAWKLFEQGIRNTHNKATEEVLPACHATMSTTHILGDIMLSIV</sequence>
<evidence type="ECO:0008006" key="3">
    <source>
        <dbReference type="Google" id="ProtNLM"/>
    </source>
</evidence>
<dbReference type="HOGENOM" id="CLU_1511615_0_0_1"/>
<dbReference type="AlphaFoldDB" id="M5C1R4"/>
<evidence type="ECO:0000313" key="2">
    <source>
        <dbReference type="Proteomes" id="UP000012065"/>
    </source>
</evidence>
<dbReference type="SUPFAM" id="SSF54160">
    <property type="entry name" value="Chromo domain-like"/>
    <property type="match status" value="1"/>
</dbReference>
<comment type="caution">
    <text evidence="1">The sequence shown here is derived from an EMBL/GenBank/DDBJ whole genome shotgun (WGS) entry which is preliminary data.</text>
</comment>